<organism evidence="1 2">
    <name type="scientific">Niabella ginsengisoli</name>
    <dbReference type="NCBI Taxonomy" id="522298"/>
    <lineage>
        <taxon>Bacteria</taxon>
        <taxon>Pseudomonadati</taxon>
        <taxon>Bacteroidota</taxon>
        <taxon>Chitinophagia</taxon>
        <taxon>Chitinophagales</taxon>
        <taxon>Chitinophagaceae</taxon>
        <taxon>Niabella</taxon>
    </lineage>
</organism>
<dbReference type="EMBL" id="JAKWBL010000001">
    <property type="protein sequence ID" value="MCH5597008.1"/>
    <property type="molecule type" value="Genomic_DNA"/>
</dbReference>
<reference evidence="1 2" key="1">
    <citation type="submission" date="2022-02" db="EMBL/GenBank/DDBJ databases">
        <authorList>
            <person name="Min J."/>
        </authorList>
    </citation>
    <scope>NUCLEOTIDE SEQUENCE [LARGE SCALE GENOMIC DNA]</scope>
    <source>
        <strain evidence="1 2">GR10-1</strain>
    </source>
</reference>
<dbReference type="Proteomes" id="UP001202248">
    <property type="component" value="Unassembled WGS sequence"/>
</dbReference>
<evidence type="ECO:0000313" key="2">
    <source>
        <dbReference type="Proteomes" id="UP001202248"/>
    </source>
</evidence>
<dbReference type="Gene3D" id="3.40.50.720">
    <property type="entry name" value="NAD(P)-binding Rossmann-like Domain"/>
    <property type="match status" value="1"/>
</dbReference>
<proteinExistence type="predicted"/>
<protein>
    <recommendedName>
        <fullName evidence="3">Alanine dehydrogenase/pyridine nucleotide transhydrogenase NAD(H)-binding domain-containing protein</fullName>
    </recommendedName>
</protein>
<evidence type="ECO:0000313" key="1">
    <source>
        <dbReference type="EMBL" id="MCH5597008.1"/>
    </source>
</evidence>
<comment type="caution">
    <text evidence="1">The sequence shown here is derived from an EMBL/GenBank/DDBJ whole genome shotgun (WGS) entry which is preliminary data.</text>
</comment>
<evidence type="ECO:0008006" key="3">
    <source>
        <dbReference type="Google" id="ProtNLM"/>
    </source>
</evidence>
<sequence length="149" mass="16995">MQVLAYAAQTDILLNGIYWEESVPRLFQKEDITNNRFIIQTIADISDDKYGSIPINISNGNIENPVYGIDRNSFEETRPYETNSVDVMAVGNLPNELPRDASRYFGEQLIKYVLDNLSEQNNNNLIKRATIAAKGNLGSHFQYLQNYVE</sequence>
<accession>A0ABS9SF71</accession>
<dbReference type="RefSeq" id="WP_240826419.1">
    <property type="nucleotide sequence ID" value="NZ_JAKWBL010000001.1"/>
</dbReference>
<gene>
    <name evidence="1" type="ORF">MKP09_03285</name>
</gene>
<keyword evidence="2" id="KW-1185">Reference proteome</keyword>
<name>A0ABS9SF71_9BACT</name>